<evidence type="ECO:0000256" key="5">
    <source>
        <dbReference type="PROSITE-ProRule" id="PRU01091"/>
    </source>
</evidence>
<dbReference type="GO" id="GO:0003677">
    <property type="term" value="F:DNA binding"/>
    <property type="evidence" value="ECO:0007669"/>
    <property type="project" value="UniProtKB-UniRule"/>
</dbReference>
<dbReference type="CDD" id="cd15831">
    <property type="entry name" value="BTAD"/>
    <property type="match status" value="1"/>
</dbReference>
<dbReference type="Pfam" id="PF13424">
    <property type="entry name" value="TPR_12"/>
    <property type="match status" value="1"/>
</dbReference>
<dbReference type="InterPro" id="IPR016032">
    <property type="entry name" value="Sig_transdc_resp-reg_C-effctor"/>
</dbReference>
<dbReference type="InterPro" id="IPR001867">
    <property type="entry name" value="OmpR/PhoB-type_DNA-bd"/>
</dbReference>
<dbReference type="PANTHER" id="PTHR35807:SF1">
    <property type="entry name" value="TRANSCRIPTIONAL REGULATOR REDD"/>
    <property type="match status" value="1"/>
</dbReference>
<dbReference type="InterPro" id="IPR011990">
    <property type="entry name" value="TPR-like_helical_dom_sf"/>
</dbReference>
<name>A0A8J3PHF8_9ACTN</name>
<dbReference type="SMART" id="SM01043">
    <property type="entry name" value="BTAD"/>
    <property type="match status" value="1"/>
</dbReference>
<keyword evidence="4" id="KW-0804">Transcription</keyword>
<dbReference type="Proteomes" id="UP000660339">
    <property type="component" value="Unassembled WGS sequence"/>
</dbReference>
<comment type="similarity">
    <text evidence="1">Belongs to the AfsR/DnrI/RedD regulatory family.</text>
</comment>
<evidence type="ECO:0000313" key="7">
    <source>
        <dbReference type="EMBL" id="GIG16684.1"/>
    </source>
</evidence>
<proteinExistence type="inferred from homology"/>
<dbReference type="Gene3D" id="1.10.10.10">
    <property type="entry name" value="Winged helix-like DNA-binding domain superfamily/Winged helix DNA-binding domain"/>
    <property type="match status" value="1"/>
</dbReference>
<feature type="domain" description="OmpR/PhoB-type" evidence="6">
    <location>
        <begin position="1"/>
        <end position="93"/>
    </location>
</feature>
<evidence type="ECO:0000256" key="1">
    <source>
        <dbReference type="ARBA" id="ARBA00005820"/>
    </source>
</evidence>
<dbReference type="GO" id="GO:0006355">
    <property type="term" value="P:regulation of DNA-templated transcription"/>
    <property type="evidence" value="ECO:0007669"/>
    <property type="project" value="InterPro"/>
</dbReference>
<dbReference type="SMART" id="SM00382">
    <property type="entry name" value="AAA"/>
    <property type="match status" value="1"/>
</dbReference>
<dbReference type="SUPFAM" id="SSF52540">
    <property type="entry name" value="P-loop containing nucleoside triphosphate hydrolases"/>
    <property type="match status" value="1"/>
</dbReference>
<dbReference type="PANTHER" id="PTHR35807">
    <property type="entry name" value="TRANSCRIPTIONAL REGULATOR REDD-RELATED"/>
    <property type="match status" value="1"/>
</dbReference>
<dbReference type="Gene3D" id="3.40.50.300">
    <property type="entry name" value="P-loop containing nucleotide triphosphate hydrolases"/>
    <property type="match status" value="1"/>
</dbReference>
<evidence type="ECO:0000256" key="2">
    <source>
        <dbReference type="ARBA" id="ARBA00023015"/>
    </source>
</evidence>
<feature type="DNA-binding region" description="OmpR/PhoB-type" evidence="5">
    <location>
        <begin position="1"/>
        <end position="93"/>
    </location>
</feature>
<dbReference type="EMBL" id="BONJ01000028">
    <property type="protein sequence ID" value="GIG16684.1"/>
    <property type="molecule type" value="Genomic_DNA"/>
</dbReference>
<evidence type="ECO:0000313" key="8">
    <source>
        <dbReference type="Proteomes" id="UP000660339"/>
    </source>
</evidence>
<dbReference type="Gene3D" id="1.25.40.10">
    <property type="entry name" value="Tetratricopeptide repeat domain"/>
    <property type="match status" value="2"/>
</dbReference>
<dbReference type="AlphaFoldDB" id="A0A8J3PHF8"/>
<reference evidence="7" key="1">
    <citation type="submission" date="2021-01" db="EMBL/GenBank/DDBJ databases">
        <title>Whole genome shotgun sequence of Catellatospora methionotrophica NBRC 14553.</title>
        <authorList>
            <person name="Komaki H."/>
            <person name="Tamura T."/>
        </authorList>
    </citation>
    <scope>NUCLEOTIDE SEQUENCE</scope>
    <source>
        <strain evidence="7">NBRC 14553</strain>
    </source>
</reference>
<comment type="caution">
    <text evidence="7">The sequence shown here is derived from an EMBL/GenBank/DDBJ whole genome shotgun (WGS) entry which is preliminary data.</text>
</comment>
<dbReference type="Pfam" id="PF03704">
    <property type="entry name" value="BTAD"/>
    <property type="match status" value="1"/>
</dbReference>
<keyword evidence="2" id="KW-0805">Transcription regulation</keyword>
<organism evidence="7 8">
    <name type="scientific">Catellatospora methionotrophica</name>
    <dbReference type="NCBI Taxonomy" id="121620"/>
    <lineage>
        <taxon>Bacteria</taxon>
        <taxon>Bacillati</taxon>
        <taxon>Actinomycetota</taxon>
        <taxon>Actinomycetes</taxon>
        <taxon>Micromonosporales</taxon>
        <taxon>Micromonosporaceae</taxon>
        <taxon>Catellatospora</taxon>
    </lineage>
</organism>
<dbReference type="GO" id="GO:0043531">
    <property type="term" value="F:ADP binding"/>
    <property type="evidence" value="ECO:0007669"/>
    <property type="project" value="InterPro"/>
</dbReference>
<dbReference type="GO" id="GO:0000160">
    <property type="term" value="P:phosphorelay signal transduction system"/>
    <property type="evidence" value="ECO:0007669"/>
    <property type="project" value="InterPro"/>
</dbReference>
<evidence type="ECO:0000256" key="3">
    <source>
        <dbReference type="ARBA" id="ARBA00023125"/>
    </source>
</evidence>
<dbReference type="InterPro" id="IPR036388">
    <property type="entry name" value="WH-like_DNA-bd_sf"/>
</dbReference>
<dbReference type="SUPFAM" id="SSF48452">
    <property type="entry name" value="TPR-like"/>
    <property type="match status" value="2"/>
</dbReference>
<dbReference type="Pfam" id="PF00486">
    <property type="entry name" value="Trans_reg_C"/>
    <property type="match status" value="1"/>
</dbReference>
<dbReference type="SUPFAM" id="SSF46894">
    <property type="entry name" value="C-terminal effector domain of the bipartite response regulators"/>
    <property type="match status" value="1"/>
</dbReference>
<dbReference type="SMART" id="SM00028">
    <property type="entry name" value="TPR"/>
    <property type="match status" value="6"/>
</dbReference>
<dbReference type="Pfam" id="PF13374">
    <property type="entry name" value="TPR_10"/>
    <property type="match status" value="1"/>
</dbReference>
<sequence>MRFGILGPVEAFTGDHTVTLGQPRHRALLAYLLLHPHRVTTIDQLIGALWGDDAPTSARDQIHVAVSALRRSLRALPADTAVLTTAGGYRLTLDGATVDAHLFTDTVATARQATAAGAHARAAGLLTDALALWRGEALADVRAAFAATARQRLKDHRLDAEEQLADAELARGRPEQAIRLLSDLVELRPSRERLAGRLMLALHGCGRTAEAMQVYENLRRHLAQEYGTDPGPAVRQVHLQLLRGTLRASPPPAGPDRTARVVPRQLPAAPAVFAGRRREWAQLDGVLAAMRPRTPAVVAVVGTAGVGKTALALNWAHSVADRFPDGQLYLNLRGFDGRRPMGTAEAVRTLIDAVAEDVHQIPERLDAQIGLLRSLLAERSVLLVLDNVRDAEQARPLLPGSAASLTVVTSRNQLPGLVAAEGAEPVLLDLLSAAEARELLGTRLGPRRVAEAGAAVDAIVQACARLPLALTIVAARAATYPDLALSRLADELRPARHGLDPFAGPDTEAGIRAAFRWSYQALSASGAALFRLLGLHPGPDVAAPAAASLAAVPLRAARLLLVELVHANLLAEHAPGRWSMHDLLRTFAAELAEESLPEQEQAQAVRRLVDHLLHTAHAADTVLQPFRKPTALAPAPDGVTVHPVSDMDEALAWFDGERAALLAAVDRAAEAGWDEQAWLLAWSLETYLDRRARWREWHDSQLPALAAAQRHGSPSMRASSHRGLATALSKMGRHDEAYGHHQQGLALSTAIGDGQGAARSLRSIAFLLEEQGRHDEALTHAREAVAVSDSLGDAMSAARARNLVGWLHAQLGDHQQALAHCQRAARELDAMGNRNALAHTLDSLGFIHRCRGEAELAVSYYLQAVRLYRETGHRYGEAESLIRLGETHQAVGATEACAQAWEAASAILDDLPNAVAAQLRDSIPI</sequence>
<evidence type="ECO:0000256" key="4">
    <source>
        <dbReference type="ARBA" id="ARBA00023163"/>
    </source>
</evidence>
<protein>
    <submittedName>
        <fullName evidence="7">SARP family transcriptional regulator</fullName>
    </submittedName>
</protein>
<dbReference type="SMART" id="SM00862">
    <property type="entry name" value="Trans_reg_C"/>
    <property type="match status" value="1"/>
</dbReference>
<dbReference type="InterPro" id="IPR003593">
    <property type="entry name" value="AAA+_ATPase"/>
</dbReference>
<accession>A0A8J3PHF8</accession>
<dbReference type="RefSeq" id="WP_166379034.1">
    <property type="nucleotide sequence ID" value="NZ_BAAATT010000005.1"/>
</dbReference>
<keyword evidence="8" id="KW-1185">Reference proteome</keyword>
<dbReference type="InterPro" id="IPR019734">
    <property type="entry name" value="TPR_rpt"/>
</dbReference>
<dbReference type="PRINTS" id="PR00364">
    <property type="entry name" value="DISEASERSIST"/>
</dbReference>
<dbReference type="InterPro" id="IPR027417">
    <property type="entry name" value="P-loop_NTPase"/>
</dbReference>
<keyword evidence="3 5" id="KW-0238">DNA-binding</keyword>
<dbReference type="CDD" id="cd00383">
    <property type="entry name" value="trans_reg_C"/>
    <property type="match status" value="1"/>
</dbReference>
<gene>
    <name evidence="7" type="ORF">Cme02nite_50160</name>
</gene>
<dbReference type="InterPro" id="IPR005158">
    <property type="entry name" value="BTAD"/>
</dbReference>
<dbReference type="PROSITE" id="PS51755">
    <property type="entry name" value="OMPR_PHOB"/>
    <property type="match status" value="1"/>
</dbReference>
<dbReference type="InterPro" id="IPR051677">
    <property type="entry name" value="AfsR-DnrI-RedD_regulator"/>
</dbReference>
<evidence type="ECO:0000259" key="6">
    <source>
        <dbReference type="PROSITE" id="PS51755"/>
    </source>
</evidence>